<keyword evidence="1" id="KW-0378">Hydrolase</keyword>
<dbReference type="AlphaFoldDB" id="A0A4Q7USC1"/>
<accession>A0A4Q7USC1</accession>
<dbReference type="GO" id="GO:0016791">
    <property type="term" value="F:phosphatase activity"/>
    <property type="evidence" value="ECO:0007669"/>
    <property type="project" value="TreeGrafter"/>
</dbReference>
<dbReference type="Gene3D" id="3.40.50.1000">
    <property type="entry name" value="HAD superfamily/HAD-like"/>
    <property type="match status" value="1"/>
</dbReference>
<organism evidence="1 2">
    <name type="scientific">Pseudonocardia sediminis</name>
    <dbReference type="NCBI Taxonomy" id="1397368"/>
    <lineage>
        <taxon>Bacteria</taxon>
        <taxon>Bacillati</taxon>
        <taxon>Actinomycetota</taxon>
        <taxon>Actinomycetes</taxon>
        <taxon>Pseudonocardiales</taxon>
        <taxon>Pseudonocardiaceae</taxon>
        <taxon>Pseudonocardia</taxon>
    </lineage>
</organism>
<dbReference type="InterPro" id="IPR023214">
    <property type="entry name" value="HAD_sf"/>
</dbReference>
<name>A0A4Q7USC1_PSEST</name>
<dbReference type="EMBL" id="SHKL01000001">
    <property type="protein sequence ID" value="RZT84536.1"/>
    <property type="molecule type" value="Genomic_DNA"/>
</dbReference>
<keyword evidence="2" id="KW-1185">Reference proteome</keyword>
<dbReference type="GO" id="GO:0000287">
    <property type="term" value="F:magnesium ion binding"/>
    <property type="evidence" value="ECO:0007669"/>
    <property type="project" value="TreeGrafter"/>
</dbReference>
<dbReference type="PANTHER" id="PTHR10000">
    <property type="entry name" value="PHOSPHOSERINE PHOSPHATASE"/>
    <property type="match status" value="1"/>
</dbReference>
<dbReference type="PROSITE" id="PS01229">
    <property type="entry name" value="COF_2"/>
    <property type="match status" value="1"/>
</dbReference>
<evidence type="ECO:0000313" key="1">
    <source>
        <dbReference type="EMBL" id="RZT84536.1"/>
    </source>
</evidence>
<dbReference type="Pfam" id="PF08282">
    <property type="entry name" value="Hydrolase_3"/>
    <property type="match status" value="2"/>
</dbReference>
<dbReference type="NCBIfam" id="TIGR01484">
    <property type="entry name" value="HAD-SF-IIB"/>
    <property type="match status" value="1"/>
</dbReference>
<dbReference type="PANTHER" id="PTHR10000:SF8">
    <property type="entry name" value="HAD SUPERFAMILY HYDROLASE-LIKE, TYPE 3"/>
    <property type="match status" value="1"/>
</dbReference>
<protein>
    <submittedName>
        <fullName evidence="1">HAD superfamily hydrolase (TIGR01484 family)</fullName>
    </submittedName>
</protein>
<comment type="caution">
    <text evidence="1">The sequence shown here is derived from an EMBL/GenBank/DDBJ whole genome shotgun (WGS) entry which is preliminary data.</text>
</comment>
<evidence type="ECO:0000313" key="2">
    <source>
        <dbReference type="Proteomes" id="UP000291591"/>
    </source>
</evidence>
<dbReference type="InterPro" id="IPR006379">
    <property type="entry name" value="HAD-SF_hydro_IIB"/>
</dbReference>
<dbReference type="GO" id="GO:0005829">
    <property type="term" value="C:cytosol"/>
    <property type="evidence" value="ECO:0007669"/>
    <property type="project" value="TreeGrafter"/>
</dbReference>
<dbReference type="Proteomes" id="UP000291591">
    <property type="component" value="Unassembled WGS sequence"/>
</dbReference>
<dbReference type="InterPro" id="IPR036412">
    <property type="entry name" value="HAD-like_sf"/>
</dbReference>
<dbReference type="SUPFAM" id="SSF56784">
    <property type="entry name" value="HAD-like"/>
    <property type="match status" value="1"/>
</dbReference>
<dbReference type="RefSeq" id="WP_165438263.1">
    <property type="nucleotide sequence ID" value="NZ_SHKL01000001.1"/>
</dbReference>
<dbReference type="Gene3D" id="3.30.1240.10">
    <property type="match status" value="1"/>
</dbReference>
<proteinExistence type="predicted"/>
<gene>
    <name evidence="1" type="ORF">EV383_1381</name>
</gene>
<sequence>MRPLGWRPRLVALDIDGTVVHGASPPTPRVKDAIDLAARHAEVMLCTGRTVVGVAKALDDLGMTRGTTLTSNGAVELDTATREVRTVVRFDVTDALARLHERFPDAHFASEHVGVGQRVSAPFPDGILAGRVTEVGVAGLLAEPSPKLIMYWPGRTPAETRERAAGLDLPDATLTLDHEVPWVTVVAAGVSKASGLARVAQRLGIDRADVLAVGDGDNDREMLRWAGHGVAMGQAPDTVRSDADEVTAPVTADGLAETLERLFVPTGGTTAGPIGRTVRSPDGS</sequence>
<reference evidence="1 2" key="1">
    <citation type="submission" date="2019-02" db="EMBL/GenBank/DDBJ databases">
        <title>Sequencing the genomes of 1000 actinobacteria strains.</title>
        <authorList>
            <person name="Klenk H.-P."/>
        </authorList>
    </citation>
    <scope>NUCLEOTIDE SEQUENCE [LARGE SCALE GENOMIC DNA]</scope>
    <source>
        <strain evidence="1 2">DSM 45779</strain>
    </source>
</reference>